<accession>A0AAV9WH49</accession>
<dbReference type="AlphaFoldDB" id="A0AAV9WH49"/>
<keyword evidence="2" id="KW-0732">Signal</keyword>
<evidence type="ECO:0000313" key="3">
    <source>
        <dbReference type="EMBL" id="KAK6508857.1"/>
    </source>
</evidence>
<feature type="chain" id="PRO_5043597650" evidence="2">
    <location>
        <begin position="18"/>
        <end position="221"/>
    </location>
</feature>
<keyword evidence="4" id="KW-1185">Reference proteome</keyword>
<reference evidence="3 4" key="1">
    <citation type="submission" date="2023-08" db="EMBL/GenBank/DDBJ databases">
        <authorList>
            <person name="Palmer J.M."/>
        </authorList>
    </citation>
    <scope>NUCLEOTIDE SEQUENCE [LARGE SCALE GENOMIC DNA]</scope>
    <source>
        <strain evidence="3 4">TWF481</strain>
    </source>
</reference>
<proteinExistence type="predicted"/>
<comment type="caution">
    <text evidence="3">The sequence shown here is derived from an EMBL/GenBank/DDBJ whole genome shotgun (WGS) entry which is preliminary data.</text>
</comment>
<sequence length="221" mass="23265">MHINIAVISALVVSTAALTCPRQSTTTITSTVSKFGGRCSPITITKRISSKCPGPVTKTVTKTTTVTQIVDPGAEQEEIDDATYIPPSTTTKGPQTPELPKCPPSKTVSAFRTCLSDAAPCPSESRCSSMNFNLTYDCACIGAEKQVTTTVFNTRCKGDCGCTPTITWTAKGPCVTPKNGEKPNEGSGGPGGKGDEKEDGETKEEVVQEEQEEIDDAMGGY</sequence>
<feature type="compositionally biased region" description="Acidic residues" evidence="1">
    <location>
        <begin position="197"/>
        <end position="221"/>
    </location>
</feature>
<evidence type="ECO:0000256" key="1">
    <source>
        <dbReference type="SAM" id="MobiDB-lite"/>
    </source>
</evidence>
<feature type="region of interest" description="Disordered" evidence="1">
    <location>
        <begin position="173"/>
        <end position="221"/>
    </location>
</feature>
<dbReference type="Proteomes" id="UP001370758">
    <property type="component" value="Unassembled WGS sequence"/>
</dbReference>
<evidence type="ECO:0000256" key="2">
    <source>
        <dbReference type="SAM" id="SignalP"/>
    </source>
</evidence>
<protein>
    <submittedName>
        <fullName evidence="3">Uncharacterized protein</fullName>
    </submittedName>
</protein>
<gene>
    <name evidence="3" type="ORF">TWF481_003623</name>
</gene>
<feature type="signal peptide" evidence="2">
    <location>
        <begin position="1"/>
        <end position="17"/>
    </location>
</feature>
<dbReference type="EMBL" id="JAVHJL010000002">
    <property type="protein sequence ID" value="KAK6508857.1"/>
    <property type="molecule type" value="Genomic_DNA"/>
</dbReference>
<organism evidence="3 4">
    <name type="scientific">Arthrobotrys musiformis</name>
    <dbReference type="NCBI Taxonomy" id="47236"/>
    <lineage>
        <taxon>Eukaryota</taxon>
        <taxon>Fungi</taxon>
        <taxon>Dikarya</taxon>
        <taxon>Ascomycota</taxon>
        <taxon>Pezizomycotina</taxon>
        <taxon>Orbiliomycetes</taxon>
        <taxon>Orbiliales</taxon>
        <taxon>Orbiliaceae</taxon>
        <taxon>Arthrobotrys</taxon>
    </lineage>
</organism>
<evidence type="ECO:0000313" key="4">
    <source>
        <dbReference type="Proteomes" id="UP001370758"/>
    </source>
</evidence>
<name>A0AAV9WH49_9PEZI</name>